<evidence type="ECO:0000313" key="6">
    <source>
        <dbReference type="RefSeq" id="XP_033584692.1"/>
    </source>
</evidence>
<reference evidence="4 6" key="1">
    <citation type="journal article" date="2020" name="Stud. Mycol.">
        <title>101 Dothideomycetes genomes: a test case for predicting lifestyles and emergence of pathogens.</title>
        <authorList>
            <person name="Haridas S."/>
            <person name="Albert R."/>
            <person name="Binder M."/>
            <person name="Bloem J."/>
            <person name="Labutti K."/>
            <person name="Salamov A."/>
            <person name="Andreopoulos B."/>
            <person name="Baker S."/>
            <person name="Barry K."/>
            <person name="Bills G."/>
            <person name="Bluhm B."/>
            <person name="Cannon C."/>
            <person name="Castanera R."/>
            <person name="Culley D."/>
            <person name="Daum C."/>
            <person name="Ezra D."/>
            <person name="Gonzalez J."/>
            <person name="Henrissat B."/>
            <person name="Kuo A."/>
            <person name="Liang C."/>
            <person name="Lipzen A."/>
            <person name="Lutzoni F."/>
            <person name="Magnuson J."/>
            <person name="Mondo S."/>
            <person name="Nolan M."/>
            <person name="Ohm R."/>
            <person name="Pangilinan J."/>
            <person name="Park H.-J."/>
            <person name="Ramirez L."/>
            <person name="Alfaro M."/>
            <person name="Sun H."/>
            <person name="Tritt A."/>
            <person name="Yoshinaga Y."/>
            <person name="Zwiers L.-H."/>
            <person name="Turgeon B."/>
            <person name="Goodwin S."/>
            <person name="Spatafora J."/>
            <person name="Crous P."/>
            <person name="Grigoriev I."/>
        </authorList>
    </citation>
    <scope>NUCLEOTIDE SEQUENCE</scope>
    <source>
        <strain evidence="4 6">CBS 304.34</strain>
    </source>
</reference>
<dbReference type="AlphaFoldDB" id="A0A6A6ZA71"/>
<evidence type="ECO:0000313" key="4">
    <source>
        <dbReference type="EMBL" id="KAF2817728.1"/>
    </source>
</evidence>
<dbReference type="OrthoDB" id="5343096at2759"/>
<dbReference type="GeneID" id="54465660"/>
<gene>
    <name evidence="4 6" type="ORF">BDZ99DRAFT_513952</name>
</gene>
<evidence type="ECO:0000313" key="5">
    <source>
        <dbReference type="Proteomes" id="UP000504636"/>
    </source>
</evidence>
<reference evidence="6" key="2">
    <citation type="submission" date="2020-04" db="EMBL/GenBank/DDBJ databases">
        <authorList>
            <consortium name="NCBI Genome Project"/>
        </authorList>
    </citation>
    <scope>NUCLEOTIDE SEQUENCE</scope>
    <source>
        <strain evidence="6">CBS 304.34</strain>
    </source>
</reference>
<dbReference type="SUPFAM" id="SSF48403">
    <property type="entry name" value="Ankyrin repeat"/>
    <property type="match status" value="1"/>
</dbReference>
<keyword evidence="5" id="KW-1185">Reference proteome</keyword>
<evidence type="ECO:0000256" key="1">
    <source>
        <dbReference type="ARBA" id="ARBA00022737"/>
    </source>
</evidence>
<keyword evidence="1" id="KW-0677">Repeat</keyword>
<dbReference type="GO" id="GO:0085020">
    <property type="term" value="P:protein K6-linked ubiquitination"/>
    <property type="evidence" value="ECO:0007669"/>
    <property type="project" value="TreeGrafter"/>
</dbReference>
<dbReference type="EMBL" id="MU003692">
    <property type="protein sequence ID" value="KAF2817728.1"/>
    <property type="molecule type" value="Genomic_DNA"/>
</dbReference>
<dbReference type="GO" id="GO:0004842">
    <property type="term" value="F:ubiquitin-protein transferase activity"/>
    <property type="evidence" value="ECO:0007669"/>
    <property type="project" value="TreeGrafter"/>
</dbReference>
<dbReference type="InterPro" id="IPR036770">
    <property type="entry name" value="Ankyrin_rpt-contain_sf"/>
</dbReference>
<dbReference type="PANTHER" id="PTHR24171:SF8">
    <property type="entry name" value="BRCA1-ASSOCIATED RING DOMAIN PROTEIN 1"/>
    <property type="match status" value="1"/>
</dbReference>
<evidence type="ECO:0000256" key="3">
    <source>
        <dbReference type="PROSITE-ProRule" id="PRU00023"/>
    </source>
</evidence>
<reference evidence="6" key="3">
    <citation type="submission" date="2025-04" db="UniProtKB">
        <authorList>
            <consortium name="RefSeq"/>
        </authorList>
    </citation>
    <scope>IDENTIFICATION</scope>
    <source>
        <strain evidence="6">CBS 304.34</strain>
    </source>
</reference>
<sequence>MEMRLIYPRAQQELDDFRSTSAAVGRLSTLEAFPLHRAAWLGQFLLVQKHLRDGINVDSTLPRSKITGLLYAVDTSQFAVVQLLLSRGASVNKASAGQSTALHILAQKREGKDLQVAIAKALVDAGADRTAKRKEGLTPYWYLITFCANKASEEHRLLFHPGDW</sequence>
<dbReference type="Gene3D" id="1.25.40.20">
    <property type="entry name" value="Ankyrin repeat-containing domain"/>
    <property type="match status" value="1"/>
</dbReference>
<keyword evidence="2 3" id="KW-0040">ANK repeat</keyword>
<name>A0A6A6ZA71_9PEZI</name>
<protein>
    <submittedName>
        <fullName evidence="4 6">Ankyrin</fullName>
    </submittedName>
</protein>
<dbReference type="InterPro" id="IPR002110">
    <property type="entry name" value="Ankyrin_rpt"/>
</dbReference>
<dbReference type="Pfam" id="PF12796">
    <property type="entry name" value="Ank_2"/>
    <property type="match status" value="1"/>
</dbReference>
<evidence type="ECO:0000256" key="2">
    <source>
        <dbReference type="ARBA" id="ARBA00023043"/>
    </source>
</evidence>
<proteinExistence type="predicted"/>
<dbReference type="PANTHER" id="PTHR24171">
    <property type="entry name" value="ANKYRIN REPEAT DOMAIN-CONTAINING PROTEIN 39-RELATED"/>
    <property type="match status" value="1"/>
</dbReference>
<organism evidence="4">
    <name type="scientific">Mytilinidion resinicola</name>
    <dbReference type="NCBI Taxonomy" id="574789"/>
    <lineage>
        <taxon>Eukaryota</taxon>
        <taxon>Fungi</taxon>
        <taxon>Dikarya</taxon>
        <taxon>Ascomycota</taxon>
        <taxon>Pezizomycotina</taxon>
        <taxon>Dothideomycetes</taxon>
        <taxon>Pleosporomycetidae</taxon>
        <taxon>Mytilinidiales</taxon>
        <taxon>Mytilinidiaceae</taxon>
        <taxon>Mytilinidion</taxon>
    </lineage>
</organism>
<dbReference type="RefSeq" id="XP_033584692.1">
    <property type="nucleotide sequence ID" value="XM_033724767.1"/>
</dbReference>
<dbReference type="SMART" id="SM00248">
    <property type="entry name" value="ANK"/>
    <property type="match status" value="2"/>
</dbReference>
<accession>A0A6A6ZA71</accession>
<feature type="repeat" description="ANK" evidence="3">
    <location>
        <begin position="64"/>
        <end position="96"/>
    </location>
</feature>
<dbReference type="PROSITE" id="PS50088">
    <property type="entry name" value="ANK_REPEAT"/>
    <property type="match status" value="1"/>
</dbReference>
<dbReference type="Proteomes" id="UP000504636">
    <property type="component" value="Unplaced"/>
</dbReference>